<dbReference type="GeneID" id="25337453"/>
<protein>
    <submittedName>
        <fullName evidence="2">Uncharacterized protein</fullName>
    </submittedName>
</protein>
<reference evidence="2" key="2">
    <citation type="submission" date="2013-10" db="EMBL/GenBank/DDBJ databases">
        <authorList>
            <person name="Aslett M."/>
        </authorList>
    </citation>
    <scope>NUCLEOTIDE SEQUENCE [LARGE SCALE GENOMIC DNA]</scope>
    <source>
        <strain evidence="2">Weybridge</strain>
    </source>
</reference>
<organism evidence="2 3">
    <name type="scientific">Eimeria maxima</name>
    <name type="common">Coccidian parasite</name>
    <dbReference type="NCBI Taxonomy" id="5804"/>
    <lineage>
        <taxon>Eukaryota</taxon>
        <taxon>Sar</taxon>
        <taxon>Alveolata</taxon>
        <taxon>Apicomplexa</taxon>
        <taxon>Conoidasida</taxon>
        <taxon>Coccidia</taxon>
        <taxon>Eucoccidiorida</taxon>
        <taxon>Eimeriorina</taxon>
        <taxon>Eimeriidae</taxon>
        <taxon>Eimeria</taxon>
    </lineage>
</organism>
<keyword evidence="3" id="KW-1185">Reference proteome</keyword>
<evidence type="ECO:0000313" key="3">
    <source>
        <dbReference type="Proteomes" id="UP000030763"/>
    </source>
</evidence>
<dbReference type="AlphaFoldDB" id="U6M9R3"/>
<reference evidence="2" key="1">
    <citation type="submission" date="2013-10" db="EMBL/GenBank/DDBJ databases">
        <title>Genomic analysis of the causative agents of coccidiosis in chickens.</title>
        <authorList>
            <person name="Reid A.J."/>
            <person name="Blake D."/>
            <person name="Billington K."/>
            <person name="Browne H."/>
            <person name="Dunn M."/>
            <person name="Hung S."/>
            <person name="Kawahara F."/>
            <person name="Miranda-Saavedra D."/>
            <person name="Mourier T."/>
            <person name="Nagra H."/>
            <person name="Otto T.D."/>
            <person name="Rawlings N."/>
            <person name="Sanchez A."/>
            <person name="Sanders M."/>
            <person name="Subramaniam C."/>
            <person name="Tay Y."/>
            <person name="Dear P."/>
            <person name="Doerig C."/>
            <person name="Gruber A."/>
            <person name="Parkinson J."/>
            <person name="Shirley M."/>
            <person name="Wan K.L."/>
            <person name="Berriman M."/>
            <person name="Tomley F."/>
            <person name="Pain A."/>
        </authorList>
    </citation>
    <scope>NUCLEOTIDE SEQUENCE [LARGE SCALE GENOMIC DNA]</scope>
    <source>
        <strain evidence="2">Weybridge</strain>
    </source>
</reference>
<evidence type="ECO:0000256" key="1">
    <source>
        <dbReference type="SAM" id="MobiDB-lite"/>
    </source>
</evidence>
<sequence>MRDRAGSNNRTLTGPVELLPSVLLYPLLALTAPSSSLQHALHECRGLVPPGARSKTASGAAGAAGKESLPAEANAELPAATAAHDEAERGCARRAGGAAPSVGTVGAWVEEAAVVAAAPNELVCDLGEVPGNCEEPDDSPTGSTPAAAGAVLPAATAAHDEAERGCARRAGGAAPSVGTVGAWVEEAAVVAAAPNELVCGLGEVPGNCEEPDDSPTGSTPAAAGAVLPAATAAHDEVERGCARRAGGAAPSVGTVGAWVEEAAVV</sequence>
<feature type="region of interest" description="Disordered" evidence="1">
    <location>
        <begin position="77"/>
        <end position="100"/>
    </location>
</feature>
<name>U6M9R3_EIMMA</name>
<dbReference type="VEuPathDB" id="ToxoDB:EMWEY_00034670"/>
<gene>
    <name evidence="2" type="ORF">EMWEY_00034670</name>
</gene>
<accession>U6M9R3</accession>
<feature type="non-terminal residue" evidence="2">
    <location>
        <position position="265"/>
    </location>
</feature>
<proteinExistence type="predicted"/>
<evidence type="ECO:0000313" key="2">
    <source>
        <dbReference type="EMBL" id="CDJ60766.1"/>
    </source>
</evidence>
<dbReference type="RefSeq" id="XP_013337416.1">
    <property type="nucleotide sequence ID" value="XM_013481962.1"/>
</dbReference>
<dbReference type="Proteomes" id="UP000030763">
    <property type="component" value="Unassembled WGS sequence"/>
</dbReference>
<dbReference type="EMBL" id="HG721924">
    <property type="protein sequence ID" value="CDJ60766.1"/>
    <property type="molecule type" value="Genomic_DNA"/>
</dbReference>